<dbReference type="PANTHER" id="PTHR43611:SF3">
    <property type="entry name" value="FLAVIN MONONUCLEOTIDE HYDROLASE 1, CHLOROPLATIC"/>
    <property type="match status" value="1"/>
</dbReference>
<keyword evidence="2" id="KW-1185">Reference proteome</keyword>
<protein>
    <recommendedName>
        <fullName evidence="3">Haloacid dehalogenase</fullName>
    </recommendedName>
</protein>
<dbReference type="Gene3D" id="3.40.50.1000">
    <property type="entry name" value="HAD superfamily/HAD-like"/>
    <property type="match status" value="1"/>
</dbReference>
<dbReference type="Pfam" id="PF00702">
    <property type="entry name" value="Hydrolase"/>
    <property type="match status" value="1"/>
</dbReference>
<dbReference type="EMBL" id="BMNT01000039">
    <property type="protein sequence ID" value="GGL09583.1"/>
    <property type="molecule type" value="Genomic_DNA"/>
</dbReference>
<dbReference type="SFLD" id="SFLDS00003">
    <property type="entry name" value="Haloacid_Dehalogenase"/>
    <property type="match status" value="1"/>
</dbReference>
<evidence type="ECO:0000313" key="2">
    <source>
        <dbReference type="Proteomes" id="UP000645217"/>
    </source>
</evidence>
<dbReference type="InterPro" id="IPR023214">
    <property type="entry name" value="HAD_sf"/>
</dbReference>
<reference evidence="1" key="2">
    <citation type="submission" date="2020-09" db="EMBL/GenBank/DDBJ databases">
        <authorList>
            <person name="Sun Q."/>
            <person name="Ohkuma M."/>
        </authorList>
    </citation>
    <scope>NUCLEOTIDE SEQUENCE</scope>
    <source>
        <strain evidence="1">JCM 13064</strain>
    </source>
</reference>
<sequence length="208" mass="22250">MDGPGFSGFDTVAFDAMGVLYRSADDVADLLVPYARGKGSDLGDREITELYTRCSVGAIGTEELWERLRTRGASDEEYCGRHTLTEGTLPLLERLAGAGVRLACLSNDVSVWSVLLRRRFGLDRFIGTWVISGDIGVRKPDPQAYEALCAAVDASAPGRVVFVDDRPANVRAAAAAGLTAVRFGPAGSDPRAVPDMAGLGEALTRWAW</sequence>
<dbReference type="InterPro" id="IPR036412">
    <property type="entry name" value="HAD-like_sf"/>
</dbReference>
<organism evidence="1 2">
    <name type="scientific">Sphaerisporangium melleum</name>
    <dbReference type="NCBI Taxonomy" id="321316"/>
    <lineage>
        <taxon>Bacteria</taxon>
        <taxon>Bacillati</taxon>
        <taxon>Actinomycetota</taxon>
        <taxon>Actinomycetes</taxon>
        <taxon>Streptosporangiales</taxon>
        <taxon>Streptosporangiaceae</taxon>
        <taxon>Sphaerisporangium</taxon>
    </lineage>
</organism>
<dbReference type="Proteomes" id="UP000645217">
    <property type="component" value="Unassembled WGS sequence"/>
</dbReference>
<reference evidence="1" key="1">
    <citation type="journal article" date="2014" name="Int. J. Syst. Evol. Microbiol.">
        <title>Complete genome sequence of Corynebacterium casei LMG S-19264T (=DSM 44701T), isolated from a smear-ripened cheese.</title>
        <authorList>
            <consortium name="US DOE Joint Genome Institute (JGI-PGF)"/>
            <person name="Walter F."/>
            <person name="Albersmeier A."/>
            <person name="Kalinowski J."/>
            <person name="Ruckert C."/>
        </authorList>
    </citation>
    <scope>NUCLEOTIDE SEQUENCE</scope>
    <source>
        <strain evidence="1">JCM 13064</strain>
    </source>
</reference>
<dbReference type="SFLD" id="SFLDG01129">
    <property type="entry name" value="C1.5:_HAD__Beta-PGM__Phosphata"/>
    <property type="match status" value="1"/>
</dbReference>
<dbReference type="SUPFAM" id="SSF56784">
    <property type="entry name" value="HAD-like"/>
    <property type="match status" value="1"/>
</dbReference>
<dbReference type="NCBIfam" id="TIGR01509">
    <property type="entry name" value="HAD-SF-IA-v3"/>
    <property type="match status" value="1"/>
</dbReference>
<dbReference type="InterPro" id="IPR006439">
    <property type="entry name" value="HAD-SF_hydro_IA"/>
</dbReference>
<proteinExistence type="predicted"/>
<dbReference type="AlphaFoldDB" id="A0A917RJI6"/>
<name>A0A917RJI6_9ACTN</name>
<evidence type="ECO:0000313" key="1">
    <source>
        <dbReference type="EMBL" id="GGL09583.1"/>
    </source>
</evidence>
<gene>
    <name evidence="1" type="ORF">GCM10007964_59790</name>
</gene>
<comment type="caution">
    <text evidence="1">The sequence shown here is derived from an EMBL/GenBank/DDBJ whole genome shotgun (WGS) entry which is preliminary data.</text>
</comment>
<dbReference type="PANTHER" id="PTHR43611">
    <property type="entry name" value="ALPHA-D-GLUCOSE 1-PHOSPHATE PHOSPHATASE"/>
    <property type="match status" value="1"/>
</dbReference>
<evidence type="ECO:0008006" key="3">
    <source>
        <dbReference type="Google" id="ProtNLM"/>
    </source>
</evidence>
<accession>A0A917RJI6</accession>